<evidence type="ECO:0000256" key="1">
    <source>
        <dbReference type="SAM" id="MobiDB-lite"/>
    </source>
</evidence>
<keyword evidence="3" id="KW-1185">Reference proteome</keyword>
<dbReference type="EMBL" id="AP023440">
    <property type="protein sequence ID" value="BCL27780.1"/>
    <property type="molecule type" value="Genomic_DNA"/>
</dbReference>
<sequence length="71" mass="7677">MVVRRHKTLGVFVPVWGSGPCRNPRCASYEEGEESGRPEVKPASAASEAGPVPMAEPGQPREPRATMERDS</sequence>
<gene>
    <name evidence="2" type="ORF">GCM10017557_26390</name>
</gene>
<proteinExistence type="predicted"/>
<dbReference type="AlphaFoldDB" id="A0A7G1P1I1"/>
<name>A0A7G1P1I1_9ACTN</name>
<feature type="region of interest" description="Disordered" evidence="1">
    <location>
        <begin position="18"/>
        <end position="71"/>
    </location>
</feature>
<protein>
    <submittedName>
        <fullName evidence="2">Uncharacterized protein</fullName>
    </submittedName>
</protein>
<dbReference type="KEGG" id="sgm:GCM10017557_26390"/>
<dbReference type="Proteomes" id="UP000516444">
    <property type="component" value="Chromosome"/>
</dbReference>
<feature type="compositionally biased region" description="Basic and acidic residues" evidence="1">
    <location>
        <begin position="59"/>
        <end position="71"/>
    </location>
</feature>
<organism evidence="2 3">
    <name type="scientific">Streptomyces aurantiacus</name>
    <dbReference type="NCBI Taxonomy" id="47760"/>
    <lineage>
        <taxon>Bacteria</taxon>
        <taxon>Bacillati</taxon>
        <taxon>Actinomycetota</taxon>
        <taxon>Actinomycetes</taxon>
        <taxon>Kitasatosporales</taxon>
        <taxon>Streptomycetaceae</taxon>
        <taxon>Streptomyces</taxon>
        <taxon>Streptomyces aurantiacus group</taxon>
    </lineage>
</organism>
<evidence type="ECO:0000313" key="3">
    <source>
        <dbReference type="Proteomes" id="UP000516444"/>
    </source>
</evidence>
<accession>A0A7G1P1I1</accession>
<evidence type="ECO:0000313" key="2">
    <source>
        <dbReference type="EMBL" id="BCL27780.1"/>
    </source>
</evidence>
<reference evidence="2 3" key="1">
    <citation type="journal article" date="2014" name="Int. J. Syst. Evol. Microbiol.">
        <title>Complete genome sequence of Corynebacterium casei LMG S-19264T (=DSM 44701T), isolated from a smear-ripened cheese.</title>
        <authorList>
            <consortium name="US DOE Joint Genome Institute (JGI-PGF)"/>
            <person name="Walter F."/>
            <person name="Albersmeier A."/>
            <person name="Kalinowski J."/>
            <person name="Ruckert C."/>
        </authorList>
    </citation>
    <scope>NUCLEOTIDE SEQUENCE [LARGE SCALE GENOMIC DNA]</scope>
    <source>
        <strain evidence="2 3">JCM 4677</strain>
    </source>
</reference>